<dbReference type="Pfam" id="PF04138">
    <property type="entry name" value="GtrA_DPMS_TM"/>
    <property type="match status" value="1"/>
</dbReference>
<dbReference type="GO" id="GO:0005886">
    <property type="term" value="C:plasma membrane"/>
    <property type="evidence" value="ECO:0007669"/>
    <property type="project" value="TreeGrafter"/>
</dbReference>
<gene>
    <name evidence="8" type="ORF">GGR89_000074</name>
</gene>
<evidence type="ECO:0000256" key="4">
    <source>
        <dbReference type="ARBA" id="ARBA00022989"/>
    </source>
</evidence>
<dbReference type="InterPro" id="IPR007267">
    <property type="entry name" value="GtrA_DPMS_TM"/>
</dbReference>
<organism evidence="8 9">
    <name type="scientific">Sphingomonas trueperi</name>
    <dbReference type="NCBI Taxonomy" id="53317"/>
    <lineage>
        <taxon>Bacteria</taxon>
        <taxon>Pseudomonadati</taxon>
        <taxon>Pseudomonadota</taxon>
        <taxon>Alphaproteobacteria</taxon>
        <taxon>Sphingomonadales</taxon>
        <taxon>Sphingomonadaceae</taxon>
        <taxon>Sphingomonas</taxon>
    </lineage>
</organism>
<dbReference type="InterPro" id="IPR051401">
    <property type="entry name" value="GtrA_CellWall_Glycosyl"/>
</dbReference>
<comment type="caution">
    <text evidence="8">The sequence shown here is derived from an EMBL/GenBank/DDBJ whole genome shotgun (WGS) entry which is preliminary data.</text>
</comment>
<evidence type="ECO:0000256" key="2">
    <source>
        <dbReference type="ARBA" id="ARBA00009399"/>
    </source>
</evidence>
<evidence type="ECO:0000313" key="9">
    <source>
        <dbReference type="Proteomes" id="UP000531251"/>
    </source>
</evidence>
<keyword evidence="3 6" id="KW-0812">Transmembrane</keyword>
<dbReference type="GO" id="GO:0000271">
    <property type="term" value="P:polysaccharide biosynthetic process"/>
    <property type="evidence" value="ECO:0007669"/>
    <property type="project" value="InterPro"/>
</dbReference>
<evidence type="ECO:0000313" key="8">
    <source>
        <dbReference type="EMBL" id="NJB95782.1"/>
    </source>
</evidence>
<evidence type="ECO:0000256" key="6">
    <source>
        <dbReference type="SAM" id="Phobius"/>
    </source>
</evidence>
<keyword evidence="9" id="KW-1185">Reference proteome</keyword>
<name>A0A7X5XUV8_9SPHN</name>
<dbReference type="RefSeq" id="WP_206431211.1">
    <property type="nucleotide sequence ID" value="NZ_BAAADY010000022.1"/>
</dbReference>
<dbReference type="PANTHER" id="PTHR38459">
    <property type="entry name" value="PROPHAGE BACTOPRENOL-LINKED GLUCOSE TRANSLOCASE HOMOLOG"/>
    <property type="match status" value="1"/>
</dbReference>
<sequence length="139" mass="15234">MTAVLQRVEALRASGVLGQLIRFVIVGGLSTVVYAAVYWPLATYVIHPVAASVAGFLVAVVFGYFMHSRWSFQGHGAEENAALKLRFFVVQATGMVLNAGFTWLLTGPWIHGPTWWPLVPAVLVTPFATFALNRLWVFG</sequence>
<dbReference type="EMBL" id="JAATJB010000001">
    <property type="protein sequence ID" value="NJB95782.1"/>
    <property type="molecule type" value="Genomic_DNA"/>
</dbReference>
<evidence type="ECO:0000256" key="3">
    <source>
        <dbReference type="ARBA" id="ARBA00022692"/>
    </source>
</evidence>
<feature type="transmembrane region" description="Helical" evidence="6">
    <location>
        <begin position="118"/>
        <end position="137"/>
    </location>
</feature>
<feature type="transmembrane region" description="Helical" evidence="6">
    <location>
        <begin position="45"/>
        <end position="66"/>
    </location>
</feature>
<reference evidence="8 9" key="1">
    <citation type="submission" date="2020-03" db="EMBL/GenBank/DDBJ databases">
        <title>Genomic Encyclopedia of Type Strains, Phase IV (KMG-IV): sequencing the most valuable type-strain genomes for metagenomic binning, comparative biology and taxonomic classification.</title>
        <authorList>
            <person name="Goeker M."/>
        </authorList>
    </citation>
    <scope>NUCLEOTIDE SEQUENCE [LARGE SCALE GENOMIC DNA]</scope>
    <source>
        <strain evidence="8 9">DSM 7225</strain>
    </source>
</reference>
<dbReference type="Proteomes" id="UP000531251">
    <property type="component" value="Unassembled WGS sequence"/>
</dbReference>
<dbReference type="AlphaFoldDB" id="A0A7X5XUV8"/>
<protein>
    <submittedName>
        <fullName evidence="8">Putative flippase GtrA</fullName>
    </submittedName>
</protein>
<feature type="transmembrane region" description="Helical" evidence="6">
    <location>
        <begin position="87"/>
        <end position="106"/>
    </location>
</feature>
<comment type="subcellular location">
    <subcellularLocation>
        <location evidence="1">Membrane</location>
        <topology evidence="1">Multi-pass membrane protein</topology>
    </subcellularLocation>
</comment>
<evidence type="ECO:0000256" key="1">
    <source>
        <dbReference type="ARBA" id="ARBA00004141"/>
    </source>
</evidence>
<comment type="similarity">
    <text evidence="2">Belongs to the GtrA family.</text>
</comment>
<proteinExistence type="inferred from homology"/>
<dbReference type="PANTHER" id="PTHR38459:SF1">
    <property type="entry name" value="PROPHAGE BACTOPRENOL-LINKED GLUCOSE TRANSLOCASE HOMOLOG"/>
    <property type="match status" value="1"/>
</dbReference>
<keyword evidence="5 6" id="KW-0472">Membrane</keyword>
<feature type="domain" description="GtrA/DPMS transmembrane" evidence="7">
    <location>
        <begin position="22"/>
        <end position="138"/>
    </location>
</feature>
<evidence type="ECO:0000256" key="5">
    <source>
        <dbReference type="ARBA" id="ARBA00023136"/>
    </source>
</evidence>
<evidence type="ECO:0000259" key="7">
    <source>
        <dbReference type="Pfam" id="PF04138"/>
    </source>
</evidence>
<keyword evidence="4 6" id="KW-1133">Transmembrane helix</keyword>
<feature type="transmembrane region" description="Helical" evidence="6">
    <location>
        <begin position="20"/>
        <end position="39"/>
    </location>
</feature>
<accession>A0A7X5XUV8</accession>